<dbReference type="InterPro" id="IPR013525">
    <property type="entry name" value="ABC2_TM"/>
</dbReference>
<dbReference type="Proteomes" id="UP000245942">
    <property type="component" value="Unassembled WGS sequence"/>
</dbReference>
<feature type="domain" description="ABC transporter" evidence="10">
    <location>
        <begin position="946"/>
        <end position="1185"/>
    </location>
</feature>
<dbReference type="Pfam" id="PF01061">
    <property type="entry name" value="ABC2_membrane"/>
    <property type="match status" value="2"/>
</dbReference>
<dbReference type="PROSITE" id="PS50893">
    <property type="entry name" value="ABC_TRANSPORTER_2"/>
    <property type="match status" value="2"/>
</dbReference>
<keyword evidence="3 9" id="KW-0812">Transmembrane</keyword>
<evidence type="ECO:0000259" key="10">
    <source>
        <dbReference type="PROSITE" id="PS50893"/>
    </source>
</evidence>
<keyword evidence="7 9" id="KW-0472">Membrane</keyword>
<feature type="compositionally biased region" description="Basic and acidic residues" evidence="8">
    <location>
        <begin position="32"/>
        <end position="44"/>
    </location>
</feature>
<keyword evidence="6 9" id="KW-1133">Transmembrane helix</keyword>
<evidence type="ECO:0000256" key="3">
    <source>
        <dbReference type="ARBA" id="ARBA00022692"/>
    </source>
</evidence>
<evidence type="ECO:0000256" key="6">
    <source>
        <dbReference type="ARBA" id="ARBA00022989"/>
    </source>
</evidence>
<dbReference type="GO" id="GO:0016887">
    <property type="term" value="F:ATP hydrolysis activity"/>
    <property type="evidence" value="ECO:0007669"/>
    <property type="project" value="InterPro"/>
</dbReference>
<dbReference type="GO" id="GO:0016020">
    <property type="term" value="C:membrane"/>
    <property type="evidence" value="ECO:0007669"/>
    <property type="project" value="UniProtKB-SubCell"/>
</dbReference>
<dbReference type="OrthoDB" id="245989at2759"/>
<evidence type="ECO:0000256" key="5">
    <source>
        <dbReference type="ARBA" id="ARBA00022840"/>
    </source>
</evidence>
<evidence type="ECO:0000256" key="4">
    <source>
        <dbReference type="ARBA" id="ARBA00022741"/>
    </source>
</evidence>
<dbReference type="Gene3D" id="3.40.50.300">
    <property type="entry name" value="P-loop containing nucleotide triphosphate hydrolases"/>
    <property type="match status" value="2"/>
</dbReference>
<feature type="transmembrane region" description="Helical" evidence="9">
    <location>
        <begin position="669"/>
        <end position="690"/>
    </location>
</feature>
<dbReference type="CDD" id="cd03233">
    <property type="entry name" value="ABCG_PDR_domain1"/>
    <property type="match status" value="1"/>
</dbReference>
<protein>
    <recommendedName>
        <fullName evidence="10">ABC transporter domain-containing protein</fullName>
    </recommendedName>
</protein>
<dbReference type="CDD" id="cd03232">
    <property type="entry name" value="ABCG_PDR_domain2"/>
    <property type="match status" value="1"/>
</dbReference>
<dbReference type="SUPFAM" id="SSF52540">
    <property type="entry name" value="P-loop containing nucleoside triphosphate hydrolases"/>
    <property type="match status" value="2"/>
</dbReference>
<dbReference type="Pfam" id="PF06422">
    <property type="entry name" value="PDR_CDR"/>
    <property type="match status" value="1"/>
</dbReference>
<dbReference type="GO" id="GO:0140359">
    <property type="term" value="F:ABC-type transporter activity"/>
    <property type="evidence" value="ECO:0007669"/>
    <property type="project" value="InterPro"/>
</dbReference>
<feature type="transmembrane region" description="Helical" evidence="9">
    <location>
        <begin position="1313"/>
        <end position="1333"/>
    </location>
</feature>
<dbReference type="InterPro" id="IPR003593">
    <property type="entry name" value="AAA+_ATPase"/>
</dbReference>
<proteinExistence type="predicted"/>
<dbReference type="SMART" id="SM00382">
    <property type="entry name" value="AAA"/>
    <property type="match status" value="2"/>
</dbReference>
<feature type="transmembrane region" description="Helical" evidence="9">
    <location>
        <begin position="1427"/>
        <end position="1447"/>
    </location>
</feature>
<evidence type="ECO:0000256" key="9">
    <source>
        <dbReference type="SAM" id="Phobius"/>
    </source>
</evidence>
<accession>A0A316U477</accession>
<dbReference type="EMBL" id="KZ819329">
    <property type="protein sequence ID" value="PWN19990.1"/>
    <property type="molecule type" value="Genomic_DNA"/>
</dbReference>
<dbReference type="PANTHER" id="PTHR19241">
    <property type="entry name" value="ATP-BINDING CASSETTE TRANSPORTER"/>
    <property type="match status" value="1"/>
</dbReference>
<keyword evidence="4" id="KW-0547">Nucleotide-binding</keyword>
<evidence type="ECO:0000256" key="1">
    <source>
        <dbReference type="ARBA" id="ARBA00004141"/>
    </source>
</evidence>
<feature type="transmembrane region" description="Helical" evidence="9">
    <location>
        <begin position="1354"/>
        <end position="1382"/>
    </location>
</feature>
<gene>
    <name evidence="11" type="ORF">BCV69DRAFT_283515</name>
</gene>
<dbReference type="Pfam" id="PF00005">
    <property type="entry name" value="ABC_tran"/>
    <property type="match status" value="2"/>
</dbReference>
<dbReference type="InterPro" id="IPR034001">
    <property type="entry name" value="ABCG_PDR_1"/>
</dbReference>
<reference evidence="11 12" key="1">
    <citation type="journal article" date="2018" name="Mol. Biol. Evol.">
        <title>Broad Genomic Sampling Reveals a Smut Pathogenic Ancestry of the Fungal Clade Ustilaginomycotina.</title>
        <authorList>
            <person name="Kijpornyongpan T."/>
            <person name="Mondo S.J."/>
            <person name="Barry K."/>
            <person name="Sandor L."/>
            <person name="Lee J."/>
            <person name="Lipzen A."/>
            <person name="Pangilinan J."/>
            <person name="LaButti K."/>
            <person name="Hainaut M."/>
            <person name="Henrissat B."/>
            <person name="Grigoriev I.V."/>
            <person name="Spatafora J.W."/>
            <person name="Aime M.C."/>
        </authorList>
    </citation>
    <scope>NUCLEOTIDE SEQUENCE [LARGE SCALE GENOMIC DNA]</scope>
    <source>
        <strain evidence="11 12">MCA 4718</strain>
    </source>
</reference>
<feature type="domain" description="ABC transporter" evidence="10">
    <location>
        <begin position="222"/>
        <end position="477"/>
    </location>
</feature>
<dbReference type="InterPro" id="IPR010929">
    <property type="entry name" value="PDR_CDR_ABC"/>
</dbReference>
<evidence type="ECO:0000313" key="12">
    <source>
        <dbReference type="Proteomes" id="UP000245942"/>
    </source>
</evidence>
<feature type="transmembrane region" description="Helical" evidence="9">
    <location>
        <begin position="1394"/>
        <end position="1415"/>
    </location>
</feature>
<keyword evidence="5" id="KW-0067">ATP-binding</keyword>
<dbReference type="GeneID" id="37014472"/>
<feature type="transmembrane region" description="Helical" evidence="9">
    <location>
        <begin position="697"/>
        <end position="719"/>
    </location>
</feature>
<comment type="subcellular location">
    <subcellularLocation>
        <location evidence="1">Membrane</location>
        <topology evidence="1">Multi-pass membrane protein</topology>
    </subcellularLocation>
</comment>
<feature type="transmembrane region" description="Helical" evidence="9">
    <location>
        <begin position="731"/>
        <end position="750"/>
    </location>
</feature>
<feature type="transmembrane region" description="Helical" evidence="9">
    <location>
        <begin position="590"/>
        <end position="609"/>
    </location>
</feature>
<dbReference type="GO" id="GO:0005524">
    <property type="term" value="F:ATP binding"/>
    <property type="evidence" value="ECO:0007669"/>
    <property type="project" value="UniProtKB-KW"/>
</dbReference>
<evidence type="ECO:0000256" key="2">
    <source>
        <dbReference type="ARBA" id="ARBA00022448"/>
    </source>
</evidence>
<dbReference type="InterPro" id="IPR027417">
    <property type="entry name" value="P-loop_NTPase"/>
</dbReference>
<name>A0A316U477_9BASI</name>
<evidence type="ECO:0000256" key="8">
    <source>
        <dbReference type="SAM" id="MobiDB-lite"/>
    </source>
</evidence>
<dbReference type="FunFam" id="3.40.50.300:FF:000054">
    <property type="entry name" value="ABC multidrug transporter atrF"/>
    <property type="match status" value="1"/>
</dbReference>
<feature type="transmembrane region" description="Helical" evidence="9">
    <location>
        <begin position="1280"/>
        <end position="1301"/>
    </location>
</feature>
<dbReference type="InterPro" id="IPR034003">
    <property type="entry name" value="ABCG_PDR_2"/>
</dbReference>
<dbReference type="STRING" id="1684307.A0A316U477"/>
<sequence>MSSSQTESNGEGLGAAPPSAAPSDQRGQTTKAEAEKVSGREEVHPSGTAKHSSDVDAEKAAAREHYQPQLTGGQPLEKKISTGTWGETQTGEPVDPISAARALDDYRLARSVSNQSQPRHRPRQQSQSRRQMTEIGRADDIEEQAGQQEGDGNDDGFDLADWMLSRKAAVEEKGIPYHKPLGMSWRNVKVVSPGGAGARLFVKTLPQAIVNTATKDPLNILAKFIPILGRATGTKPTPASLIQGHDGVLKSGEMLLVLGRPGSGCSTTLRALTSRSHNNLQVEGDLTYGGFSPDEITRKYRGEAVFVDEDDIHFPTMTVEQTLKFALQCKVPAGKARIAGQSRNDFIDDAVDVLLKMFAMTHVRKTVVGDAAVRGVSGGERKRVTLQEALITRGSIIAWDNSTRGLDASTALDYARSLRIVTDIGRRTTIATLYQVSESIFDLFDRISVIDEGRCIYYGPRDKARQYFHDLGYYSPARQTTADFVTAVTDPIQVQHRDDFKGPIPRTSEEREKAWKESDLYRQLISEVDEYETAVKNDELREAENVKHLVRGEKNKGVHKGSSFTVSYWTQVKACIYRDLLVKWGARGDLYIKLFTIISVSLMISSLFYGQAQDSSGIFTRGGIILFACLLNGWLQLSETYEAVAGRPMLARHQTFAFYRPSAVCMSRAIVDIPFLIVQCILSSVILYFLSGLRTNAGAFFIFLVYTFLCAYNLTALYRAVAVFSPGFNEAIRFSVLALNIIIVFVGYVIRRPQMNWMIWLNYVNGISYAFEGMLANELKYPIQCVASSIVPFGAAQDTAYQTCALTGSVPGSIIVQPQDYLRVTFNYSQSAVGPNIGVLIAFSALYLIVTIVASEIIPLGGGSGGVTIFAKTKAAKQQMKAVEPPVADDTEAAAGAGAGAASGSQSGSSSDATPVESHDGGREGLSGGDAVDKKVTREHPDRAIFTWSDLNLELPGGRKLLQHVDGWVRPGQMTALMGASGAGKTTLMTALSQRGAAGVVTGDILVDGKALGPGFQKSTGLVLQADVHLATQTVREAVEFSAILRQPADVPHEEKLKDAQRVIELLELEDLADALIGHPGAGLGIERRKRVTIAVELAAKPDLLLFLDEPTSGLDSAGAASICRLLRRLAQDGQAILCTIHQPSALLFESFDNVLLLQPGGRTSYFGQIGQHHGKGSDRIREYFEANGAEPCDPQANVAEYILEVVSGGKSHGKDWGAKWLESQECKNTREEIKSIVEERSQLPASDDPRAKREFAATPMVQLKQVTMRQYRDMWRDPSFPYAILFSNFVTGIIAGGAFAKLGLSPTDYQNRVFIAFLIILNFPAIVNGIIAKFFELRMLFEVRENASKIYPWWAMMASFILTTMPIAFVASVIYFLPSYYLPFYAEPSAKAGYFYLMVLLFNAFGIEFSLMLAASSPTPITAANLLPFILPILAIVNGVIVPHSMMPNPWRDFVYWVNPVTHYLRGQMATILHATPVVCNEEDLYRFDPPPGQTCDAYAGAWATGAGGYLVNGAGTAGCGFCQYTIGDQFAETVNAPYSFRWQSMGIFLGFVIFNVWASFALYWLFRVRGFGLSFAPVKKLFKRK</sequence>
<feature type="compositionally biased region" description="Polar residues" evidence="8">
    <location>
        <begin position="81"/>
        <end position="91"/>
    </location>
</feature>
<feature type="region of interest" description="Disordered" evidence="8">
    <location>
        <begin position="1"/>
        <end position="95"/>
    </location>
</feature>
<keyword evidence="12" id="KW-1185">Reference proteome</keyword>
<dbReference type="InterPro" id="IPR003439">
    <property type="entry name" value="ABC_transporter-like_ATP-bd"/>
</dbReference>
<keyword evidence="2" id="KW-0813">Transport</keyword>
<evidence type="ECO:0000313" key="11">
    <source>
        <dbReference type="EMBL" id="PWN19990.1"/>
    </source>
</evidence>
<feature type="compositionally biased region" description="Basic and acidic residues" evidence="8">
    <location>
        <begin position="51"/>
        <end position="66"/>
    </location>
</feature>
<organism evidence="11 12">
    <name type="scientific">Pseudomicrostroma glucosiphilum</name>
    <dbReference type="NCBI Taxonomy" id="1684307"/>
    <lineage>
        <taxon>Eukaryota</taxon>
        <taxon>Fungi</taxon>
        <taxon>Dikarya</taxon>
        <taxon>Basidiomycota</taxon>
        <taxon>Ustilaginomycotina</taxon>
        <taxon>Exobasidiomycetes</taxon>
        <taxon>Microstromatales</taxon>
        <taxon>Microstromatales incertae sedis</taxon>
        <taxon>Pseudomicrostroma</taxon>
    </lineage>
</organism>
<feature type="transmembrane region" description="Helical" evidence="9">
    <location>
        <begin position="1547"/>
        <end position="1568"/>
    </location>
</feature>
<dbReference type="RefSeq" id="XP_025347150.1">
    <property type="nucleotide sequence ID" value="XM_025492738.1"/>
</dbReference>
<feature type="compositionally biased region" description="Low complexity" evidence="8">
    <location>
        <begin position="895"/>
        <end position="911"/>
    </location>
</feature>
<feature type="region of interest" description="Disordered" evidence="8">
    <location>
        <begin position="895"/>
        <end position="934"/>
    </location>
</feature>
<feature type="transmembrane region" description="Helical" evidence="9">
    <location>
        <begin position="618"/>
        <end position="637"/>
    </location>
</feature>
<evidence type="ECO:0000256" key="7">
    <source>
        <dbReference type="ARBA" id="ARBA00023136"/>
    </source>
</evidence>
<feature type="region of interest" description="Disordered" evidence="8">
    <location>
        <begin position="110"/>
        <end position="132"/>
    </location>
</feature>